<dbReference type="AlphaFoldDB" id="Q7MGE4"/>
<sequence>MTDYRLIISLCEKYKFLLSEYGEQDSPMAIIVKAREVKQHQKLREPFGSLVGEQYRTLTHDLPHKGNKAL</sequence>
<dbReference type="KEGG" id="vvy:VVA0025"/>
<reference evidence="1 2" key="1">
    <citation type="journal article" date="2003" name="Genome Res.">
        <title>Comparative genome analysis of Vibrio vulnificus, a marine pathogen.</title>
        <authorList>
            <person name="Chen C.Y."/>
            <person name="Wu K.M."/>
            <person name="Chang Y.C."/>
            <person name="Chang C.H."/>
            <person name="Tsai H.C."/>
            <person name="Liao T.L."/>
            <person name="Liu Y.M."/>
            <person name="Chen H.J."/>
            <person name="Shen A.B."/>
            <person name="Li J.C."/>
            <person name="Su T.L."/>
            <person name="Shao C.P."/>
            <person name="Lee C.T."/>
            <person name="Hor L.I."/>
            <person name="Tsai S.F."/>
        </authorList>
    </citation>
    <scope>NUCLEOTIDE SEQUENCE [LARGE SCALE GENOMIC DNA]</scope>
    <source>
        <strain evidence="1 2">YJ016</strain>
    </source>
</reference>
<dbReference type="EMBL" id="BA000038">
    <property type="protein sequence ID" value="BAC96051.1"/>
    <property type="molecule type" value="Genomic_DNA"/>
</dbReference>
<dbReference type="HOGENOM" id="CLU_2756795_0_0_6"/>
<proteinExistence type="predicted"/>
<protein>
    <submittedName>
        <fullName evidence="1">Uncharacterized protein</fullName>
    </submittedName>
</protein>
<organism evidence="1 2">
    <name type="scientific">Vibrio vulnificus (strain YJ016)</name>
    <dbReference type="NCBI Taxonomy" id="196600"/>
    <lineage>
        <taxon>Bacteria</taxon>
        <taxon>Pseudomonadati</taxon>
        <taxon>Pseudomonadota</taxon>
        <taxon>Gammaproteobacteria</taxon>
        <taxon>Vibrionales</taxon>
        <taxon>Vibrionaceae</taxon>
        <taxon>Vibrio</taxon>
    </lineage>
</organism>
<accession>Q7MGE4</accession>
<evidence type="ECO:0000313" key="1">
    <source>
        <dbReference type="EMBL" id="BAC96051.1"/>
    </source>
</evidence>
<dbReference type="Proteomes" id="UP000002675">
    <property type="component" value="Chromosome II"/>
</dbReference>
<gene>
    <name evidence="1" type="ordered locus">VVA0025</name>
</gene>
<name>Q7MGE4_VIBVY</name>
<evidence type="ECO:0000313" key="2">
    <source>
        <dbReference type="Proteomes" id="UP000002675"/>
    </source>
</evidence>